<dbReference type="AlphaFoldDB" id="Q1I2Y0"/>
<accession>Q1I2Y0</accession>
<dbReference type="Pfam" id="PF11275">
    <property type="entry name" value="DUF3077"/>
    <property type="match status" value="1"/>
</dbReference>
<evidence type="ECO:0000313" key="1">
    <source>
        <dbReference type="EMBL" id="CAK18006.1"/>
    </source>
</evidence>
<dbReference type="KEGG" id="pen:PSEEN5391"/>
<protein>
    <recommendedName>
        <fullName evidence="3">DUF3077 domain-containing protein</fullName>
    </recommendedName>
</protein>
<proteinExistence type="predicted"/>
<dbReference type="HOGENOM" id="CLU_135627_0_0_6"/>
<dbReference type="Proteomes" id="UP000000658">
    <property type="component" value="Chromosome"/>
</dbReference>
<sequence>MAVVCGRPLAYRVTFFPDFHPVYNCRPLRGNGRLQSNLKKESAMKKIVPDPPLPDTRHHPFGKCDAGHPPLFAVNPDINAHDALVHVAQYLRSAYNVGYKALDHMDDTGKSLLWANLHAVEMAEGLTEAMLEGIESNGVK</sequence>
<organism evidence="1 2">
    <name type="scientific">Pseudomonas entomophila (strain L48)</name>
    <dbReference type="NCBI Taxonomy" id="384676"/>
    <lineage>
        <taxon>Bacteria</taxon>
        <taxon>Pseudomonadati</taxon>
        <taxon>Pseudomonadota</taxon>
        <taxon>Gammaproteobacteria</taxon>
        <taxon>Pseudomonadales</taxon>
        <taxon>Pseudomonadaceae</taxon>
        <taxon>Pseudomonas</taxon>
    </lineage>
</organism>
<name>Q1I2Y0_PSEE4</name>
<gene>
    <name evidence="1" type="ordered locus">PSEEN5391</name>
</gene>
<dbReference type="EMBL" id="CT573326">
    <property type="protein sequence ID" value="CAK18006.1"/>
    <property type="molecule type" value="Genomic_DNA"/>
</dbReference>
<evidence type="ECO:0000313" key="2">
    <source>
        <dbReference type="Proteomes" id="UP000000658"/>
    </source>
</evidence>
<dbReference type="InterPro" id="IPR021427">
    <property type="entry name" value="DUF3077"/>
</dbReference>
<reference evidence="1 2" key="1">
    <citation type="journal article" date="2006" name="Nat. Biotechnol.">
        <title>Complete genome sequence of the entomopathogenic and metabolically versatile soil bacterium Pseudomonas entomophila.</title>
        <authorList>
            <person name="Vodovar N."/>
            <person name="Vallenet D."/>
            <person name="Cruveiller S."/>
            <person name="Rouy Z."/>
            <person name="Barbe V."/>
            <person name="Acosta C."/>
            <person name="Cattolico L."/>
            <person name="Jubin C."/>
            <person name="Lajus A."/>
            <person name="Segurens B."/>
            <person name="Vacherie B."/>
            <person name="Wincker P."/>
            <person name="Weissenbach J."/>
            <person name="Lemaitre B."/>
            <person name="Medigue C."/>
            <person name="Boccard F."/>
        </authorList>
    </citation>
    <scope>NUCLEOTIDE SEQUENCE [LARGE SCALE GENOMIC DNA]</scope>
    <source>
        <strain evidence="1 2">L48</strain>
    </source>
</reference>
<evidence type="ECO:0008006" key="3">
    <source>
        <dbReference type="Google" id="ProtNLM"/>
    </source>
</evidence>